<dbReference type="GO" id="GO:0070005">
    <property type="term" value="F:cysteine-type aminopeptidase activity"/>
    <property type="evidence" value="ECO:0007669"/>
    <property type="project" value="InterPro"/>
</dbReference>
<dbReference type="GO" id="GO:0009636">
    <property type="term" value="P:response to toxic substance"/>
    <property type="evidence" value="ECO:0007669"/>
    <property type="project" value="TreeGrafter"/>
</dbReference>
<evidence type="ECO:0000256" key="2">
    <source>
        <dbReference type="ARBA" id="ARBA00022801"/>
    </source>
</evidence>
<proteinExistence type="predicted"/>
<keyword evidence="6" id="KW-1185">Reference proteome</keyword>
<dbReference type="eggNOG" id="COG3579">
    <property type="taxonomic scope" value="Bacteria"/>
</dbReference>
<keyword evidence="1" id="KW-0645">Protease</keyword>
<comment type="caution">
    <text evidence="5">The sequence shown here is derived from an EMBL/GenBank/DDBJ whole genome shotgun (WGS) entry which is preliminary data.</text>
</comment>
<dbReference type="GO" id="GO:0005737">
    <property type="term" value="C:cytoplasm"/>
    <property type="evidence" value="ECO:0007669"/>
    <property type="project" value="TreeGrafter"/>
</dbReference>
<keyword evidence="2" id="KW-0378">Hydrolase</keyword>
<evidence type="ECO:0000256" key="4">
    <source>
        <dbReference type="SAM" id="SignalP"/>
    </source>
</evidence>
<dbReference type="InterPro" id="IPR000169">
    <property type="entry name" value="Pept_cys_AS"/>
</dbReference>
<evidence type="ECO:0000313" key="6">
    <source>
        <dbReference type="Proteomes" id="UP000019402"/>
    </source>
</evidence>
<dbReference type="Proteomes" id="UP000019402">
    <property type="component" value="Unassembled WGS sequence"/>
</dbReference>
<dbReference type="InterPro" id="IPR038765">
    <property type="entry name" value="Papain-like_cys_pep_sf"/>
</dbReference>
<feature type="chain" id="PRO_5004907234" evidence="4">
    <location>
        <begin position="19"/>
        <end position="279"/>
    </location>
</feature>
<protein>
    <submittedName>
        <fullName evidence="5">Aminopeptidase C</fullName>
    </submittedName>
</protein>
<accession>W7YAI1</accession>
<gene>
    <name evidence="5" type="ORF">JCM21142_104089</name>
</gene>
<keyword evidence="5" id="KW-0031">Aminopeptidase</keyword>
<dbReference type="PANTHER" id="PTHR10363:SF2">
    <property type="entry name" value="BLEOMYCIN HYDROLASE"/>
    <property type="match status" value="1"/>
</dbReference>
<evidence type="ECO:0000313" key="5">
    <source>
        <dbReference type="EMBL" id="GAF05357.1"/>
    </source>
</evidence>
<evidence type="ECO:0000256" key="3">
    <source>
        <dbReference type="ARBA" id="ARBA00022807"/>
    </source>
</evidence>
<dbReference type="Gene3D" id="3.90.70.10">
    <property type="entry name" value="Cysteine proteinases"/>
    <property type="match status" value="1"/>
</dbReference>
<keyword evidence="4" id="KW-0732">Signal</keyword>
<dbReference type="AlphaFoldDB" id="W7YAI1"/>
<dbReference type="GO" id="GO:0006508">
    <property type="term" value="P:proteolysis"/>
    <property type="evidence" value="ECO:0007669"/>
    <property type="project" value="UniProtKB-KW"/>
</dbReference>
<name>W7YAI1_9BACT</name>
<dbReference type="PANTHER" id="PTHR10363">
    <property type="entry name" value="BLEOMYCIN HYDROLASE"/>
    <property type="match status" value="1"/>
</dbReference>
<dbReference type="Pfam" id="PF03051">
    <property type="entry name" value="Peptidase_C1_2"/>
    <property type="match status" value="1"/>
</dbReference>
<sequence length="279" mass="32108">MKKIIISALLLSAWALKAQEITSDMLQSFDQEVGQSASDKALINAISGSELKTLALNRHNIATNDHAFKYKVKVNGITNQKSSGRCWMFTSLNILRPKVIEKYNLPNFEFSTNYLYFYDLLEKSNLFYEQIILTRSLKMNEDIGPYVANMSKKESGQTVSYLFKYPIGDGGVWNSFVNLAEKYGVAPKTVMPETFHSEKTSELNKLLRRKLREDGLRLREATNEKHARALKKDMLKDIYRILTLTLGKPPKSFEWRYTDKDGKLSEPKQYTPLEFYQAS</sequence>
<keyword evidence="3" id="KW-0788">Thiol protease</keyword>
<reference evidence="5 6" key="1">
    <citation type="journal article" date="2014" name="Genome Announc.">
        <title>Draft Genome Sequence of Cytophaga fermentans JCM 21142T, a Facultative Anaerobe Isolated from Marine Mud.</title>
        <authorList>
            <person name="Starns D."/>
            <person name="Oshima K."/>
            <person name="Suda W."/>
            <person name="Iino T."/>
            <person name="Yuki M."/>
            <person name="Inoue J."/>
            <person name="Kitamura K."/>
            <person name="Iida T."/>
            <person name="Darby A."/>
            <person name="Hattori M."/>
            <person name="Ohkuma M."/>
        </authorList>
    </citation>
    <scope>NUCLEOTIDE SEQUENCE [LARGE SCALE GENOMIC DNA]</scope>
    <source>
        <strain evidence="5 6">JCM 21142</strain>
    </source>
</reference>
<dbReference type="EMBL" id="BAMD01000081">
    <property type="protein sequence ID" value="GAF05357.1"/>
    <property type="molecule type" value="Genomic_DNA"/>
</dbReference>
<dbReference type="PROSITE" id="PS00139">
    <property type="entry name" value="THIOL_PROTEASE_CYS"/>
    <property type="match status" value="1"/>
</dbReference>
<dbReference type="InterPro" id="IPR004134">
    <property type="entry name" value="Peptidase_C1B"/>
</dbReference>
<dbReference type="SUPFAM" id="SSF54001">
    <property type="entry name" value="Cysteine proteinases"/>
    <property type="match status" value="1"/>
</dbReference>
<organism evidence="5 6">
    <name type="scientific">Saccharicrinis fermentans DSM 9555 = JCM 21142</name>
    <dbReference type="NCBI Taxonomy" id="869213"/>
    <lineage>
        <taxon>Bacteria</taxon>
        <taxon>Pseudomonadati</taxon>
        <taxon>Bacteroidota</taxon>
        <taxon>Bacteroidia</taxon>
        <taxon>Marinilabiliales</taxon>
        <taxon>Marinilabiliaceae</taxon>
        <taxon>Saccharicrinis</taxon>
    </lineage>
</organism>
<dbReference type="GO" id="GO:0043418">
    <property type="term" value="P:homocysteine catabolic process"/>
    <property type="evidence" value="ECO:0007669"/>
    <property type="project" value="TreeGrafter"/>
</dbReference>
<feature type="signal peptide" evidence="4">
    <location>
        <begin position="1"/>
        <end position="18"/>
    </location>
</feature>
<evidence type="ECO:0000256" key="1">
    <source>
        <dbReference type="ARBA" id="ARBA00022670"/>
    </source>
</evidence>
<dbReference type="STRING" id="869213.GCA_000517085_04227"/>